<proteinExistence type="predicted"/>
<comment type="caution">
    <text evidence="1">The sequence shown here is derived from an EMBL/GenBank/DDBJ whole genome shotgun (WGS) entry which is preliminary data.</text>
</comment>
<protein>
    <submittedName>
        <fullName evidence="1">Uncharacterized protein</fullName>
    </submittedName>
</protein>
<accession>A0A645F0S2</accession>
<sequence>MPANLLFFTLLLNKTLLRLAVFVKAKERGTAVHDGANGVGRYSRNVGNRRGIGQAVSELKKRTRLGLFCQSDKSALFYFGS</sequence>
<dbReference type="EMBL" id="VSSQ01052983">
    <property type="protein sequence ID" value="MPN07029.1"/>
    <property type="molecule type" value="Genomic_DNA"/>
</dbReference>
<gene>
    <name evidence="1" type="ORF">SDC9_154288</name>
</gene>
<dbReference type="AlphaFoldDB" id="A0A645F0S2"/>
<reference evidence="1" key="1">
    <citation type="submission" date="2019-08" db="EMBL/GenBank/DDBJ databases">
        <authorList>
            <person name="Kucharzyk K."/>
            <person name="Murdoch R.W."/>
            <person name="Higgins S."/>
            <person name="Loffler F."/>
        </authorList>
    </citation>
    <scope>NUCLEOTIDE SEQUENCE</scope>
</reference>
<name>A0A645F0S2_9ZZZZ</name>
<organism evidence="1">
    <name type="scientific">bioreactor metagenome</name>
    <dbReference type="NCBI Taxonomy" id="1076179"/>
    <lineage>
        <taxon>unclassified sequences</taxon>
        <taxon>metagenomes</taxon>
        <taxon>ecological metagenomes</taxon>
    </lineage>
</organism>
<evidence type="ECO:0000313" key="1">
    <source>
        <dbReference type="EMBL" id="MPN07029.1"/>
    </source>
</evidence>